<accession>A0A1U7V2E3</accession>
<protein>
    <submittedName>
        <fullName evidence="2">Uncharacterized protein LOC104214444</fullName>
    </submittedName>
</protein>
<dbReference type="PANTHER" id="PTHR37610">
    <property type="entry name" value="CCHC-TYPE DOMAIN-CONTAINING PROTEIN"/>
    <property type="match status" value="1"/>
</dbReference>
<evidence type="ECO:0000313" key="2">
    <source>
        <dbReference type="RefSeq" id="XP_009762407.1"/>
    </source>
</evidence>
<sequence>MVSLAFIIGSTSTDSIDSSNPLFLYPSYIPGISLVHTLYFCSGFGGLKRSVIVSLSAKNKIAIIDGSCPKPTDNSLNLKQWNRCNNIIISWLTSSLSPEIAESVQYLETGALDIASYFNKLIKLWDELRVMRSNKVNARACLIKAGLLREEEEDRVHQFPMGLNEIYVGVRNNILMMQYNQSVSFDQNKGGMVNLFCKYCNKHGDLIDKCCKLHDFPPNFKFIKGKRVAARVATENESSNGFTSHPSGLTPSSITVVVENHDHQGSAMPGLTQQ</sequence>
<reference evidence="1" key="1">
    <citation type="journal article" date="2013" name="Genome Biol.">
        <title>Reference genomes and transcriptomes of Nicotiana sylvestris and Nicotiana tomentosiformis.</title>
        <authorList>
            <person name="Sierro N."/>
            <person name="Battey J.N."/>
            <person name="Ouadi S."/>
            <person name="Bovet L."/>
            <person name="Goepfert S."/>
            <person name="Bakaher N."/>
            <person name="Peitsch M.C."/>
            <person name="Ivanov N.V."/>
        </authorList>
    </citation>
    <scope>NUCLEOTIDE SEQUENCE [LARGE SCALE GENOMIC DNA]</scope>
</reference>
<dbReference type="PANTHER" id="PTHR37610:SF6">
    <property type="entry name" value="GAG-POLYPEPTIDE OF LTR COPIA-TYPE-RELATED"/>
    <property type="match status" value="1"/>
</dbReference>
<keyword evidence="1" id="KW-1185">Reference proteome</keyword>
<dbReference type="Proteomes" id="UP000189701">
    <property type="component" value="Unplaced"/>
</dbReference>
<reference evidence="2" key="2">
    <citation type="submission" date="2025-08" db="UniProtKB">
        <authorList>
            <consortium name="RefSeq"/>
        </authorList>
    </citation>
    <scope>IDENTIFICATION</scope>
    <source>
        <tissue evidence="2">Leaf</tissue>
    </source>
</reference>
<proteinExistence type="predicted"/>
<dbReference type="RefSeq" id="XP_009762407.1">
    <property type="nucleotide sequence ID" value="XM_009764105.1"/>
</dbReference>
<evidence type="ECO:0000313" key="1">
    <source>
        <dbReference type="Proteomes" id="UP000189701"/>
    </source>
</evidence>
<dbReference type="eggNOG" id="KOG0017">
    <property type="taxonomic scope" value="Eukaryota"/>
</dbReference>
<gene>
    <name evidence="2" type="primary">LOC104214444</name>
</gene>
<organism evidence="1 2">
    <name type="scientific">Nicotiana sylvestris</name>
    <name type="common">Wood tobacco</name>
    <name type="synonym">South American tobacco</name>
    <dbReference type="NCBI Taxonomy" id="4096"/>
    <lineage>
        <taxon>Eukaryota</taxon>
        <taxon>Viridiplantae</taxon>
        <taxon>Streptophyta</taxon>
        <taxon>Embryophyta</taxon>
        <taxon>Tracheophyta</taxon>
        <taxon>Spermatophyta</taxon>
        <taxon>Magnoliopsida</taxon>
        <taxon>eudicotyledons</taxon>
        <taxon>Gunneridae</taxon>
        <taxon>Pentapetalae</taxon>
        <taxon>asterids</taxon>
        <taxon>lamiids</taxon>
        <taxon>Solanales</taxon>
        <taxon>Solanaceae</taxon>
        <taxon>Nicotianoideae</taxon>
        <taxon>Nicotianeae</taxon>
        <taxon>Nicotiana</taxon>
    </lineage>
</organism>
<name>A0A1U7V2E3_NICSY</name>
<dbReference type="AlphaFoldDB" id="A0A1U7V2E3"/>